<dbReference type="GO" id="GO:0018493">
    <property type="term" value="F:formylmethanofuran dehydrogenase activity"/>
    <property type="evidence" value="ECO:0007669"/>
    <property type="project" value="InterPro"/>
</dbReference>
<dbReference type="Proteomes" id="UP000012063">
    <property type="component" value="Unassembled WGS sequence"/>
</dbReference>
<dbReference type="GO" id="GO:0015948">
    <property type="term" value="P:methanogenesis"/>
    <property type="evidence" value="ECO:0007669"/>
    <property type="project" value="InterPro"/>
</dbReference>
<organism evidence="1 2">
    <name type="scientific">Halanaerobium saccharolyticum subsp. saccharolyticum DSM 6643</name>
    <dbReference type="NCBI Taxonomy" id="1293054"/>
    <lineage>
        <taxon>Bacteria</taxon>
        <taxon>Bacillati</taxon>
        <taxon>Bacillota</taxon>
        <taxon>Clostridia</taxon>
        <taxon>Halanaerobiales</taxon>
        <taxon>Halanaerobiaceae</taxon>
        <taxon>Halanaerobium</taxon>
    </lineage>
</organism>
<dbReference type="STRING" id="1293054.HSACCH_00536"/>
<dbReference type="RefSeq" id="WP_005487655.1">
    <property type="nucleotide sequence ID" value="NZ_CAUI01000005.1"/>
</dbReference>
<dbReference type="eggNOG" id="COG2218">
    <property type="taxonomic scope" value="Bacteria"/>
</dbReference>
<dbReference type="PANTHER" id="PTHR39673:SF5">
    <property type="entry name" value="TUNGSTEN-CONTAINING FORMYLMETHANOFURAN DEHYDROGENASE 2 SUBUNIT C"/>
    <property type="match status" value="1"/>
</dbReference>
<accession>M5EBY7</accession>
<dbReference type="PANTHER" id="PTHR39673">
    <property type="entry name" value="TUNGSTEN FORMYLMETHANOFURAN DEHYDROGENASE, SUBUNIT C (FWDC)"/>
    <property type="match status" value="1"/>
</dbReference>
<proteinExistence type="predicted"/>
<dbReference type="SUPFAM" id="SSF69336">
    <property type="entry name" value="Alpha subunit of glutamate synthase, C-terminal domain"/>
    <property type="match status" value="1"/>
</dbReference>
<dbReference type="InParanoid" id="M5EBY7"/>
<dbReference type="OrthoDB" id="2110804at2"/>
<keyword evidence="2" id="KW-1185">Reference proteome</keyword>
<dbReference type="AlphaFoldDB" id="M5EBY7"/>
<protein>
    <submittedName>
        <fullName evidence="1">Molybdenum formylmethanofuran dehydrogenase,subunit C</fullName>
    </submittedName>
</protein>
<comment type="caution">
    <text evidence="1">The sequence shown here is derived from an EMBL/GenBank/DDBJ whole genome shotgun (WGS) entry which is preliminary data.</text>
</comment>
<evidence type="ECO:0000313" key="1">
    <source>
        <dbReference type="EMBL" id="CCU78278.1"/>
    </source>
</evidence>
<dbReference type="NCBIfam" id="TIGR03122">
    <property type="entry name" value="one_C_dehyd_C"/>
    <property type="match status" value="1"/>
</dbReference>
<sequence>MTKLKLKLKKENPALIKKGNEVIGKIPVEVENIRPDLIKNMSFSELKQLEIRAGKVIYQLQDFFEIKGEPAEEIKIAGNLSNFKYLGAGMNSGTIRVKGDVGMHLGSEMSGGQIEVEGNAGDWLGAEMTGGIITVSGDAGNYIGAAFRGDKLGMNRGFIHIGGNAGNFVANKMRRGEIVINGNCGDLLGAQMIAGSVYVFGKCGKRVGAGMKRGTIVLFNELELLPTFSYNISYFPNFLNIAFRHLKNDYGIKIPDQALNSEYKRYTGDNTELGKGEILIWKKD</sequence>
<name>M5EBY7_9FIRM</name>
<dbReference type="Gene3D" id="2.160.20.60">
    <property type="entry name" value="Glutamate synthase, alpha subunit, C-terminal domain"/>
    <property type="match status" value="2"/>
</dbReference>
<evidence type="ECO:0000313" key="2">
    <source>
        <dbReference type="Proteomes" id="UP000012063"/>
    </source>
</evidence>
<dbReference type="InterPro" id="IPR017550">
    <property type="entry name" value="Formylmethanofuran_DH_suC"/>
</dbReference>
<reference evidence="2" key="1">
    <citation type="journal article" date="2013" name="Genome Announc.">
        <title>Genome Sequence of Halanaerobium saccharolyticum subsp. saccharolyticum Strain DSM 6643T, a Halophilic Hydrogen-Producing Bacterium.</title>
        <authorList>
            <person name="Kivisto A."/>
            <person name="Larjo A."/>
            <person name="Ciranna A."/>
            <person name="Santala V."/>
            <person name="Roos C."/>
            <person name="Karp M."/>
        </authorList>
    </citation>
    <scope>NUCLEOTIDE SEQUENCE [LARGE SCALE GENOMIC DNA]</scope>
    <source>
        <strain evidence="2">DSM 6643</strain>
    </source>
</reference>
<dbReference type="GO" id="GO:0046914">
    <property type="term" value="F:transition metal ion binding"/>
    <property type="evidence" value="ECO:0007669"/>
    <property type="project" value="InterPro"/>
</dbReference>
<dbReference type="InterPro" id="IPR036485">
    <property type="entry name" value="Glu_synth_asu_C_sf"/>
</dbReference>
<gene>
    <name evidence="1" type="ORF">HSACCH_00536</name>
</gene>
<dbReference type="EMBL" id="CAUI01000005">
    <property type="protein sequence ID" value="CCU78278.1"/>
    <property type="molecule type" value="Genomic_DNA"/>
</dbReference>